<name>A0ACB8E3Q9_DERSI</name>
<evidence type="ECO:0000313" key="2">
    <source>
        <dbReference type="Proteomes" id="UP000821865"/>
    </source>
</evidence>
<sequence length="442" mass="50356">MYRHDLSNCIPAFDGRKNLYTQNQLNYRERTFSVDLNEDQRIQKLIVKIQYAATVNLDTLHTVYQNRVNTVPQEVLQAIDIVIRHRPSMKMKPVGRSFFKAPPPPHKLNALDGGREVWFSYYMTVRPAQWKPMLNVTHLPYPPKCDKVVCVTKESAKEIFFSEGGKRTSVAEYFRKRYSRLAYPHFPCVQSGSLERPVYIPLEVCEMVDGQHCRKKLDENQTAEMIKRTAKPPSKRFQQAARGHVEASWPALLQAGHYGPLDIGQPDPVRAARQPRKLQDANPHWPRAGHAHRPACSRYRRPTTTGTTNYAEIKQVAETELGLRTQCLLENNLVKRRNPALVQNLCQKINAKTDGTKNSLLAQEKPALFQKPVIIISADVSHPSPGDRIRPSIAACVGSLDSIPSKFHAAVRIQTEHAEAKARVEIIRDLKEMVKDMLKAFF</sequence>
<dbReference type="Proteomes" id="UP000821865">
    <property type="component" value="Chromosome 1"/>
</dbReference>
<reference evidence="1" key="1">
    <citation type="submission" date="2020-05" db="EMBL/GenBank/DDBJ databases">
        <title>Large-scale comparative analyses of tick genomes elucidate their genetic diversity and vector capacities.</title>
        <authorList>
            <person name="Jia N."/>
            <person name="Wang J."/>
            <person name="Shi W."/>
            <person name="Du L."/>
            <person name="Sun Y."/>
            <person name="Zhan W."/>
            <person name="Jiang J."/>
            <person name="Wang Q."/>
            <person name="Zhang B."/>
            <person name="Ji P."/>
            <person name="Sakyi L.B."/>
            <person name="Cui X."/>
            <person name="Yuan T."/>
            <person name="Jiang B."/>
            <person name="Yang W."/>
            <person name="Lam T.T.-Y."/>
            <person name="Chang Q."/>
            <person name="Ding S."/>
            <person name="Wang X."/>
            <person name="Zhu J."/>
            <person name="Ruan X."/>
            <person name="Zhao L."/>
            <person name="Wei J."/>
            <person name="Que T."/>
            <person name="Du C."/>
            <person name="Cheng J."/>
            <person name="Dai P."/>
            <person name="Han X."/>
            <person name="Huang E."/>
            <person name="Gao Y."/>
            <person name="Liu J."/>
            <person name="Shao H."/>
            <person name="Ye R."/>
            <person name="Li L."/>
            <person name="Wei W."/>
            <person name="Wang X."/>
            <person name="Wang C."/>
            <person name="Yang T."/>
            <person name="Huo Q."/>
            <person name="Li W."/>
            <person name="Guo W."/>
            <person name="Chen H."/>
            <person name="Zhou L."/>
            <person name="Ni X."/>
            <person name="Tian J."/>
            <person name="Zhou Y."/>
            <person name="Sheng Y."/>
            <person name="Liu T."/>
            <person name="Pan Y."/>
            <person name="Xia L."/>
            <person name="Li J."/>
            <person name="Zhao F."/>
            <person name="Cao W."/>
        </authorList>
    </citation>
    <scope>NUCLEOTIDE SEQUENCE</scope>
    <source>
        <strain evidence="1">Dsil-2018</strain>
    </source>
</reference>
<proteinExistence type="predicted"/>
<gene>
    <name evidence="1" type="ORF">HPB49_024226</name>
</gene>
<comment type="caution">
    <text evidence="1">The sequence shown here is derived from an EMBL/GenBank/DDBJ whole genome shotgun (WGS) entry which is preliminary data.</text>
</comment>
<dbReference type="EMBL" id="CM023470">
    <property type="protein sequence ID" value="KAH7981454.1"/>
    <property type="molecule type" value="Genomic_DNA"/>
</dbReference>
<protein>
    <submittedName>
        <fullName evidence="1">Uncharacterized protein</fullName>
    </submittedName>
</protein>
<evidence type="ECO:0000313" key="1">
    <source>
        <dbReference type="EMBL" id="KAH7981454.1"/>
    </source>
</evidence>
<accession>A0ACB8E3Q9</accession>
<keyword evidence="2" id="KW-1185">Reference proteome</keyword>
<organism evidence="1 2">
    <name type="scientific">Dermacentor silvarum</name>
    <name type="common">Tick</name>
    <dbReference type="NCBI Taxonomy" id="543639"/>
    <lineage>
        <taxon>Eukaryota</taxon>
        <taxon>Metazoa</taxon>
        <taxon>Ecdysozoa</taxon>
        <taxon>Arthropoda</taxon>
        <taxon>Chelicerata</taxon>
        <taxon>Arachnida</taxon>
        <taxon>Acari</taxon>
        <taxon>Parasitiformes</taxon>
        <taxon>Ixodida</taxon>
        <taxon>Ixodoidea</taxon>
        <taxon>Ixodidae</taxon>
        <taxon>Rhipicephalinae</taxon>
        <taxon>Dermacentor</taxon>
    </lineage>
</organism>